<dbReference type="Pfam" id="PF00135">
    <property type="entry name" value="COesterase"/>
    <property type="match status" value="1"/>
</dbReference>
<comment type="caution">
    <text evidence="3">The sequence shown here is derived from an EMBL/GenBank/DDBJ whole genome shotgun (WGS) entry which is preliminary data.</text>
</comment>
<name>A0A3S1BKM8_ELYCH</name>
<dbReference type="OrthoDB" id="6160934at2759"/>
<evidence type="ECO:0000313" key="3">
    <source>
        <dbReference type="EMBL" id="RUS82976.1"/>
    </source>
</evidence>
<reference evidence="3 4" key="1">
    <citation type="submission" date="2019-01" db="EMBL/GenBank/DDBJ databases">
        <title>A draft genome assembly of the solar-powered sea slug Elysia chlorotica.</title>
        <authorList>
            <person name="Cai H."/>
            <person name="Li Q."/>
            <person name="Fang X."/>
            <person name="Li J."/>
            <person name="Curtis N.E."/>
            <person name="Altenburger A."/>
            <person name="Shibata T."/>
            <person name="Feng M."/>
            <person name="Maeda T."/>
            <person name="Schwartz J.A."/>
            <person name="Shigenobu S."/>
            <person name="Lundholm N."/>
            <person name="Nishiyama T."/>
            <person name="Yang H."/>
            <person name="Hasebe M."/>
            <person name="Li S."/>
            <person name="Pierce S.K."/>
            <person name="Wang J."/>
        </authorList>
    </citation>
    <scope>NUCLEOTIDE SEQUENCE [LARGE SCALE GENOMIC DNA]</scope>
    <source>
        <strain evidence="3">EC2010</strain>
        <tissue evidence="3">Whole organism of an adult</tissue>
    </source>
</reference>
<keyword evidence="4" id="KW-1185">Reference proteome</keyword>
<protein>
    <recommendedName>
        <fullName evidence="2">Carboxylesterase type B domain-containing protein</fullName>
    </recommendedName>
</protein>
<accession>A0A3S1BKM8</accession>
<organism evidence="3 4">
    <name type="scientific">Elysia chlorotica</name>
    <name type="common">Eastern emerald elysia</name>
    <name type="synonym">Sea slug</name>
    <dbReference type="NCBI Taxonomy" id="188477"/>
    <lineage>
        <taxon>Eukaryota</taxon>
        <taxon>Metazoa</taxon>
        <taxon>Spiralia</taxon>
        <taxon>Lophotrochozoa</taxon>
        <taxon>Mollusca</taxon>
        <taxon>Gastropoda</taxon>
        <taxon>Heterobranchia</taxon>
        <taxon>Euthyneura</taxon>
        <taxon>Panpulmonata</taxon>
        <taxon>Sacoglossa</taxon>
        <taxon>Placobranchoidea</taxon>
        <taxon>Plakobranchidae</taxon>
        <taxon>Elysia</taxon>
    </lineage>
</organism>
<proteinExistence type="inferred from homology"/>
<dbReference type="SUPFAM" id="SSF53474">
    <property type="entry name" value="alpha/beta-Hydrolases"/>
    <property type="match status" value="1"/>
</dbReference>
<sequence length="156" mass="17837">MNYARALADKAPVYFYLFDHYPQLKDPNFPFKGTSHAMDNLYLFDKPEDPDKNLSFYANVFTAESERIPSVYRGVFTSFAKTGSPTFQTNPSSPGTPLASWPRYNLQTQEYLAISTTPEVRREIFAQRASLWLDFLPKLASRTGYFSSGSNRVAYE</sequence>
<dbReference type="PANTHER" id="PTHR43903">
    <property type="entry name" value="NEUROLIGIN"/>
    <property type="match status" value="1"/>
</dbReference>
<evidence type="ECO:0000259" key="2">
    <source>
        <dbReference type="Pfam" id="PF00135"/>
    </source>
</evidence>
<dbReference type="Proteomes" id="UP000271974">
    <property type="component" value="Unassembled WGS sequence"/>
</dbReference>
<evidence type="ECO:0000313" key="4">
    <source>
        <dbReference type="Proteomes" id="UP000271974"/>
    </source>
</evidence>
<gene>
    <name evidence="3" type="ORF">EGW08_009261</name>
</gene>
<dbReference type="InterPro" id="IPR051093">
    <property type="entry name" value="Neuroligin/BSAL"/>
</dbReference>
<dbReference type="AlphaFoldDB" id="A0A3S1BKM8"/>
<comment type="similarity">
    <text evidence="1">Belongs to the type-B carboxylesterase/lipase family.</text>
</comment>
<dbReference type="Gene3D" id="3.40.50.1820">
    <property type="entry name" value="alpha/beta hydrolase"/>
    <property type="match status" value="1"/>
</dbReference>
<dbReference type="STRING" id="188477.A0A3S1BKM8"/>
<feature type="domain" description="Carboxylesterase type B" evidence="2">
    <location>
        <begin position="4"/>
        <end position="132"/>
    </location>
</feature>
<dbReference type="InterPro" id="IPR002018">
    <property type="entry name" value="CarbesteraseB"/>
</dbReference>
<dbReference type="InterPro" id="IPR029058">
    <property type="entry name" value="AB_hydrolase_fold"/>
</dbReference>
<dbReference type="EMBL" id="RQTK01000263">
    <property type="protein sequence ID" value="RUS82976.1"/>
    <property type="molecule type" value="Genomic_DNA"/>
</dbReference>
<evidence type="ECO:0000256" key="1">
    <source>
        <dbReference type="ARBA" id="ARBA00005964"/>
    </source>
</evidence>